<protein>
    <submittedName>
        <fullName evidence="1">Uncharacterized protein</fullName>
    </submittedName>
</protein>
<dbReference type="KEGG" id="vg:26684434"/>
<keyword evidence="2" id="KW-1185">Reference proteome</keyword>
<reference evidence="1 2" key="1">
    <citation type="journal article" date="2016" name="Virus Genes">
        <title>Genomic characterization of Salmonella bacteriophages isolated from India.</title>
        <authorList>
            <person name="Karpe Y.A."/>
            <person name="Kanade G.D."/>
            <person name="Pingale K.D."/>
            <person name="Arankalle V.A."/>
            <person name="Banerjee K."/>
        </authorList>
    </citation>
    <scope>NUCLEOTIDE SEQUENCE [LARGE SCALE GENOMIC DNA]</scope>
</reference>
<gene>
    <name evidence="1" type="ORF">SP37_20</name>
</gene>
<dbReference type="RefSeq" id="YP_009221386.1">
    <property type="nucleotide sequence ID" value="NC_029045.1"/>
</dbReference>
<accession>A0A0N7C9U5</accession>
<name>A0A0N7C9U5_9CAUD</name>
<proteinExistence type="predicted"/>
<evidence type="ECO:0000313" key="2">
    <source>
        <dbReference type="Proteomes" id="UP000202449"/>
    </source>
</evidence>
<sequence length="61" mass="7004">MTPEECRAQYRLMLKEAMDAYHQLNLGGSVRVVVDQNSDAWNIPQRTDKAMGLHRSTAKRD</sequence>
<dbReference type="EMBL" id="KR296691">
    <property type="protein sequence ID" value="AKJ73887.1"/>
    <property type="molecule type" value="Genomic_DNA"/>
</dbReference>
<dbReference type="OrthoDB" id="19003at10239"/>
<evidence type="ECO:0000313" key="1">
    <source>
        <dbReference type="EMBL" id="AKJ73887.1"/>
    </source>
</evidence>
<dbReference type="Proteomes" id="UP000202449">
    <property type="component" value="Segment"/>
</dbReference>
<organism evidence="1 2">
    <name type="scientific">Salmonella phage 37</name>
    <dbReference type="NCBI Taxonomy" id="1654890"/>
    <lineage>
        <taxon>Viruses</taxon>
        <taxon>Duplodnaviria</taxon>
        <taxon>Heunggongvirae</taxon>
        <taxon>Uroviricota</taxon>
        <taxon>Caudoviricetes</taxon>
        <taxon>Casjensviridae</taxon>
        <taxon>Chivirus</taxon>
        <taxon>Chivirus cv37</taxon>
    </lineage>
</organism>
<dbReference type="GeneID" id="26684434"/>